<dbReference type="InterPro" id="IPR052383">
    <property type="entry name" value="Anti-sigma-E_RseA-like"/>
</dbReference>
<gene>
    <name evidence="2" type="ORF">ACFPTN_09460</name>
</gene>
<dbReference type="Gene3D" id="1.10.10.880">
    <property type="entry name" value="Anti sigma-E protein RseA, N-terminal domain"/>
    <property type="match status" value="1"/>
</dbReference>
<reference evidence="3" key="1">
    <citation type="journal article" date="2019" name="Int. J. Syst. Evol. Microbiol.">
        <title>The Global Catalogue of Microorganisms (GCM) 10K type strain sequencing project: providing services to taxonomists for standard genome sequencing and annotation.</title>
        <authorList>
            <consortium name="The Broad Institute Genomics Platform"/>
            <consortium name="The Broad Institute Genome Sequencing Center for Infectious Disease"/>
            <person name="Wu L."/>
            <person name="Ma J."/>
        </authorList>
    </citation>
    <scope>NUCLEOTIDE SEQUENCE [LARGE SCALE GENOMIC DNA]</scope>
    <source>
        <strain evidence="3">SHR3</strain>
    </source>
</reference>
<evidence type="ECO:0000259" key="1">
    <source>
        <dbReference type="Pfam" id="PF03872"/>
    </source>
</evidence>
<proteinExistence type="predicted"/>
<evidence type="ECO:0000313" key="2">
    <source>
        <dbReference type="EMBL" id="MFC5769602.1"/>
    </source>
</evidence>
<evidence type="ECO:0000313" key="3">
    <source>
        <dbReference type="Proteomes" id="UP001595974"/>
    </source>
</evidence>
<dbReference type="PANTHER" id="PTHR38104">
    <property type="match status" value="1"/>
</dbReference>
<comment type="caution">
    <text evidence="2">The sequence shown here is derived from an EMBL/GenBank/DDBJ whole genome shotgun (WGS) entry which is preliminary data.</text>
</comment>
<dbReference type="InterPro" id="IPR036147">
    <property type="entry name" value="Anti-sigma_E_RseA_N_sf"/>
</dbReference>
<dbReference type="Proteomes" id="UP001595974">
    <property type="component" value="Unassembled WGS sequence"/>
</dbReference>
<name>A0ABW1AR20_9RHOO</name>
<dbReference type="SUPFAM" id="SSF89069">
    <property type="entry name" value="N-terminal, cytoplasmic domain of anti-sigmaE factor RseA"/>
    <property type="match status" value="1"/>
</dbReference>
<organism evidence="2 3">
    <name type="scientific">Thauera sinica</name>
    <dbReference type="NCBI Taxonomy" id="2665146"/>
    <lineage>
        <taxon>Bacteria</taxon>
        <taxon>Pseudomonadati</taxon>
        <taxon>Pseudomonadota</taxon>
        <taxon>Betaproteobacteria</taxon>
        <taxon>Rhodocyclales</taxon>
        <taxon>Zoogloeaceae</taxon>
        <taxon>Thauera</taxon>
    </lineage>
</organism>
<sequence length="190" mass="20009">MKDRLSALLDGDLEEQAMKPVLDGLQRDSGLRREWDAYCLIGDALRGERAGSPDFVDRVMACLGDEPTVLAPQARNAAVAANRSGWRSLMPVAASVMGVAAVGLVAASLYSGQEQPAARLAAGQGAAVQSPNQVARLIAPPVQANPAPRSGEDLHREYVFAHQSVVGGGPVPAALQYVRSISNQREDAAR</sequence>
<dbReference type="PANTHER" id="PTHR38104:SF1">
    <property type="entry name" value="ANTI-SIGMA-E FACTOR RSEA"/>
    <property type="match status" value="1"/>
</dbReference>
<dbReference type="RefSeq" id="WP_096446885.1">
    <property type="nucleotide sequence ID" value="NZ_JBHSOG010000030.1"/>
</dbReference>
<accession>A0ABW1AR20</accession>
<dbReference type="Pfam" id="PF03872">
    <property type="entry name" value="RseA_N"/>
    <property type="match status" value="1"/>
</dbReference>
<feature type="domain" description="Anti sigma-E protein RseA N-terminal" evidence="1">
    <location>
        <begin position="2"/>
        <end position="78"/>
    </location>
</feature>
<dbReference type="InterPro" id="IPR005572">
    <property type="entry name" value="Anti-sigma_E_RseA_N"/>
</dbReference>
<protein>
    <submittedName>
        <fullName evidence="2">Sigma-E factor negative regulatory protein</fullName>
    </submittedName>
</protein>
<dbReference type="EMBL" id="JBHSOG010000030">
    <property type="protein sequence ID" value="MFC5769602.1"/>
    <property type="molecule type" value="Genomic_DNA"/>
</dbReference>
<dbReference type="CDD" id="cd16328">
    <property type="entry name" value="RseA_N"/>
    <property type="match status" value="1"/>
</dbReference>
<keyword evidence="3" id="KW-1185">Reference proteome</keyword>